<name>A0A919NW18_9ACTN</name>
<dbReference type="EMBL" id="BOMY01000050">
    <property type="protein sequence ID" value="GIF24974.1"/>
    <property type="molecule type" value="Genomic_DNA"/>
</dbReference>
<gene>
    <name evidence="4" type="ORF">Ate02nite_77040</name>
</gene>
<dbReference type="Proteomes" id="UP000623608">
    <property type="component" value="Unassembled WGS sequence"/>
</dbReference>
<sequence>MTALPSPIPHPLQQLPFDVPRWVHETLEWVVGPDWPAGDEAATWDVADRWFAVAAALAAPHEAAFAGAAQIMAGYRNAGFQDAWQRLAGDPAAPLNSLIEIAHELGGLVEECGRDLEAAKLEAWIEVGLLLTELLGTMVATALTLGASAPAAGGLLMATRFAIRESSGRLTDRLSAGPAASAPPAPGPAAPADVAQPQPRRAASADVAQPQSGRAASAEVAQSPPGRTDENATRRLFPPADRVGSGAPRVISAAGVLRHANRPAATRPVAENGLLEVGAEPGAITRRIPRSELERIVEALGHEAPRPAVPDLVEPPSASARIDAAEPGIRTVAIIPPRPAALPVPPAEPLRPLEHSGYAADIRGAEYAGFLAAVADDTRVRIRDLGRLADQEILTGSTRRGEELRTRSTDLRALLAEIESGQARVAAGKLDPAVVRLDPAVIGLDPTAERELLGGELAPGGMNSGELAPGGINGDERSALTGKDEPPPIDRTRRYGTYGGLRTPLAAHQRALEDAMPQDGDGRAVRLADPRSGRWFSLANADGPAGDPTRGLNCLDGVLALFDTYVHGRPRVAAARTFDAYAAGDPDRPVGAEWHGLRRVELATGTTFQNLCPFQGGADPDAAKPAVDAAMRNLSNHLHNSGHGAFAFILTDLEEGGCHAWAAANHDGAILFLDPQVGRISEEVPLYRHHGVPSTANVVSVDALVVDGQGHPAPLPYHGPGQWSTASVLVADSE</sequence>
<dbReference type="InterPro" id="IPR028908">
    <property type="entry name" value="Tox-PL_dom"/>
</dbReference>
<evidence type="ECO:0000313" key="4">
    <source>
        <dbReference type="EMBL" id="GIF24974.1"/>
    </source>
</evidence>
<dbReference type="Pfam" id="PF15644">
    <property type="entry name" value="Gln_amidase"/>
    <property type="match status" value="1"/>
</dbReference>
<feature type="compositionally biased region" description="Basic and acidic residues" evidence="1">
    <location>
        <begin position="474"/>
        <end position="493"/>
    </location>
</feature>
<reference evidence="4" key="1">
    <citation type="submission" date="2021-01" db="EMBL/GenBank/DDBJ databases">
        <title>Whole genome shotgun sequence of Actinoplanes tereljensis NBRC 105297.</title>
        <authorList>
            <person name="Komaki H."/>
            <person name="Tamura T."/>
        </authorList>
    </citation>
    <scope>NUCLEOTIDE SEQUENCE</scope>
    <source>
        <strain evidence="4">NBRC 105297</strain>
    </source>
</reference>
<feature type="region of interest" description="Disordered" evidence="1">
    <location>
        <begin position="460"/>
        <end position="498"/>
    </location>
</feature>
<dbReference type="InterPro" id="IPR057746">
    <property type="entry name" value="CpnT-like_N"/>
</dbReference>
<evidence type="ECO:0000259" key="3">
    <source>
        <dbReference type="Pfam" id="PF25547"/>
    </source>
</evidence>
<feature type="domain" description="Outer membrane channel protein CpnT-like N-terminal" evidence="3">
    <location>
        <begin position="8"/>
        <end position="159"/>
    </location>
</feature>
<accession>A0A919NW18</accession>
<dbReference type="RefSeq" id="WP_203812816.1">
    <property type="nucleotide sequence ID" value="NZ_BOMY01000050.1"/>
</dbReference>
<dbReference type="AlphaFoldDB" id="A0A919NW18"/>
<protein>
    <recommendedName>
        <fullName evidence="6">Tox-PL domain-containing protein</fullName>
    </recommendedName>
</protein>
<comment type="caution">
    <text evidence="4">The sequence shown here is derived from an EMBL/GenBank/DDBJ whole genome shotgun (WGS) entry which is preliminary data.</text>
</comment>
<evidence type="ECO:0000259" key="2">
    <source>
        <dbReference type="Pfam" id="PF15644"/>
    </source>
</evidence>
<feature type="domain" description="Tox-PL" evidence="2">
    <location>
        <begin position="553"/>
        <end position="678"/>
    </location>
</feature>
<dbReference type="Pfam" id="PF25547">
    <property type="entry name" value="WXG100_2"/>
    <property type="match status" value="1"/>
</dbReference>
<feature type="compositionally biased region" description="Low complexity" evidence="1">
    <location>
        <begin position="190"/>
        <end position="202"/>
    </location>
</feature>
<evidence type="ECO:0008006" key="6">
    <source>
        <dbReference type="Google" id="ProtNLM"/>
    </source>
</evidence>
<keyword evidence="5" id="KW-1185">Reference proteome</keyword>
<organism evidence="4 5">
    <name type="scientific">Paractinoplanes tereljensis</name>
    <dbReference type="NCBI Taxonomy" id="571912"/>
    <lineage>
        <taxon>Bacteria</taxon>
        <taxon>Bacillati</taxon>
        <taxon>Actinomycetota</taxon>
        <taxon>Actinomycetes</taxon>
        <taxon>Micromonosporales</taxon>
        <taxon>Micromonosporaceae</taxon>
        <taxon>Paractinoplanes</taxon>
    </lineage>
</organism>
<evidence type="ECO:0000313" key="5">
    <source>
        <dbReference type="Proteomes" id="UP000623608"/>
    </source>
</evidence>
<evidence type="ECO:0000256" key="1">
    <source>
        <dbReference type="SAM" id="MobiDB-lite"/>
    </source>
</evidence>
<feature type="region of interest" description="Disordered" evidence="1">
    <location>
        <begin position="172"/>
        <end position="245"/>
    </location>
</feature>
<proteinExistence type="predicted"/>